<organism evidence="1 2">
    <name type="scientific">Aeromonas veronii</name>
    <dbReference type="NCBI Taxonomy" id="654"/>
    <lineage>
        <taxon>Bacteria</taxon>
        <taxon>Pseudomonadati</taxon>
        <taxon>Pseudomonadota</taxon>
        <taxon>Gammaproteobacteria</taxon>
        <taxon>Aeromonadales</taxon>
        <taxon>Aeromonadaceae</taxon>
        <taxon>Aeromonas</taxon>
    </lineage>
</organism>
<accession>A0A653KRL1</accession>
<protein>
    <submittedName>
        <fullName evidence="1">Uncharacterized protein</fullName>
    </submittedName>
</protein>
<sequence length="66" mass="7401">MILVAFRTTKITLKAPYCEFFLTIQLSFTGINGLRAATYLQQAIHLARIVCSTALAYPCDSRLFVD</sequence>
<reference evidence="1 2" key="1">
    <citation type="submission" date="2019-10" db="EMBL/GenBank/DDBJ databases">
        <authorList>
            <person name="Karimi E."/>
        </authorList>
    </citation>
    <scope>NUCLEOTIDE SEQUENCE [LARGE SCALE GENOMIC DNA]</scope>
    <source>
        <strain evidence="1">Aeromonas sp. 8C</strain>
    </source>
</reference>
<name>A0A653KRL1_AERVE</name>
<proteinExistence type="predicted"/>
<dbReference type="Proteomes" id="UP000439123">
    <property type="component" value="Unassembled WGS sequence"/>
</dbReference>
<dbReference type="EMBL" id="CABWLC010000004">
    <property type="protein sequence ID" value="VXA81830.1"/>
    <property type="molecule type" value="Genomic_DNA"/>
</dbReference>
<evidence type="ECO:0000313" key="1">
    <source>
        <dbReference type="EMBL" id="VXA81830.1"/>
    </source>
</evidence>
<gene>
    <name evidence="1" type="ORF">AERO8C_120327</name>
</gene>
<dbReference type="AlphaFoldDB" id="A0A653KRL1"/>
<evidence type="ECO:0000313" key="2">
    <source>
        <dbReference type="Proteomes" id="UP000439123"/>
    </source>
</evidence>